<organism evidence="2">
    <name type="scientific">marine sediment metagenome</name>
    <dbReference type="NCBI Taxonomy" id="412755"/>
    <lineage>
        <taxon>unclassified sequences</taxon>
        <taxon>metagenomes</taxon>
        <taxon>ecological metagenomes</taxon>
    </lineage>
</organism>
<comment type="caution">
    <text evidence="2">The sequence shown here is derived from an EMBL/GenBank/DDBJ whole genome shotgun (WGS) entry which is preliminary data.</text>
</comment>
<gene>
    <name evidence="2" type="ORF">S01H1_86257</name>
</gene>
<dbReference type="AlphaFoldDB" id="X0XUR0"/>
<evidence type="ECO:0000256" key="1">
    <source>
        <dbReference type="SAM" id="MobiDB-lite"/>
    </source>
</evidence>
<feature type="non-terminal residue" evidence="2">
    <location>
        <position position="36"/>
    </location>
</feature>
<reference evidence="2" key="1">
    <citation type="journal article" date="2014" name="Front. Microbiol.">
        <title>High frequency of phylogenetically diverse reductive dehalogenase-homologous genes in deep subseafloor sedimentary metagenomes.</title>
        <authorList>
            <person name="Kawai M."/>
            <person name="Futagami T."/>
            <person name="Toyoda A."/>
            <person name="Takaki Y."/>
            <person name="Nishi S."/>
            <person name="Hori S."/>
            <person name="Arai W."/>
            <person name="Tsubouchi T."/>
            <person name="Morono Y."/>
            <person name="Uchiyama I."/>
            <person name="Ito T."/>
            <person name="Fujiyama A."/>
            <person name="Inagaki F."/>
            <person name="Takami H."/>
        </authorList>
    </citation>
    <scope>NUCLEOTIDE SEQUENCE</scope>
    <source>
        <strain evidence="2">Expedition CK06-06</strain>
    </source>
</reference>
<feature type="non-terminal residue" evidence="2">
    <location>
        <position position="1"/>
    </location>
</feature>
<sequence length="36" mass="4046">ALKTKYPAWDYGPLPDNTPRYTKENTGTGYDNGEVI</sequence>
<evidence type="ECO:0000313" key="2">
    <source>
        <dbReference type="EMBL" id="GAG47019.1"/>
    </source>
</evidence>
<proteinExistence type="predicted"/>
<dbReference type="EMBL" id="BARS01059651">
    <property type="protein sequence ID" value="GAG47019.1"/>
    <property type="molecule type" value="Genomic_DNA"/>
</dbReference>
<name>X0XUR0_9ZZZZ</name>
<accession>X0XUR0</accession>
<feature type="region of interest" description="Disordered" evidence="1">
    <location>
        <begin position="1"/>
        <end position="36"/>
    </location>
</feature>
<protein>
    <submittedName>
        <fullName evidence="2">Uncharacterized protein</fullName>
    </submittedName>
</protein>